<accession>A0ABZ2LDH4</accession>
<dbReference type="SUPFAM" id="SSF53850">
    <property type="entry name" value="Periplasmic binding protein-like II"/>
    <property type="match status" value="1"/>
</dbReference>
<organism evidence="6 7">
    <name type="scientific">Pendulispora rubella</name>
    <dbReference type="NCBI Taxonomy" id="2741070"/>
    <lineage>
        <taxon>Bacteria</taxon>
        <taxon>Pseudomonadati</taxon>
        <taxon>Myxococcota</taxon>
        <taxon>Myxococcia</taxon>
        <taxon>Myxococcales</taxon>
        <taxon>Sorangiineae</taxon>
        <taxon>Pendulisporaceae</taxon>
        <taxon>Pendulispora</taxon>
    </lineage>
</organism>
<keyword evidence="2" id="KW-0805">Transcription regulation</keyword>
<proteinExistence type="inferred from homology"/>
<evidence type="ECO:0000313" key="6">
    <source>
        <dbReference type="EMBL" id="WXB08979.1"/>
    </source>
</evidence>
<dbReference type="InterPro" id="IPR005119">
    <property type="entry name" value="LysR_subst-bd"/>
</dbReference>
<name>A0ABZ2LDH4_9BACT</name>
<dbReference type="PRINTS" id="PR00039">
    <property type="entry name" value="HTHLYSR"/>
</dbReference>
<feature type="domain" description="HTH lysR-type" evidence="5">
    <location>
        <begin position="1"/>
        <end position="57"/>
    </location>
</feature>
<comment type="similarity">
    <text evidence="1">Belongs to the LysR transcriptional regulatory family.</text>
</comment>
<evidence type="ECO:0000313" key="7">
    <source>
        <dbReference type="Proteomes" id="UP001374803"/>
    </source>
</evidence>
<dbReference type="RefSeq" id="WP_394838649.1">
    <property type="nucleotide sequence ID" value="NZ_CP089929.1"/>
</dbReference>
<evidence type="ECO:0000256" key="2">
    <source>
        <dbReference type="ARBA" id="ARBA00023015"/>
    </source>
</evidence>
<dbReference type="Pfam" id="PF03466">
    <property type="entry name" value="LysR_substrate"/>
    <property type="match status" value="1"/>
</dbReference>
<keyword evidence="7" id="KW-1185">Reference proteome</keyword>
<gene>
    <name evidence="6" type="ORF">LVJ94_17310</name>
</gene>
<reference evidence="6" key="1">
    <citation type="submission" date="2021-12" db="EMBL/GenBank/DDBJ databases">
        <title>Discovery of the Pendulisporaceae a myxobacterial family with distinct sporulation behavior and unique specialized metabolism.</title>
        <authorList>
            <person name="Garcia R."/>
            <person name="Popoff A."/>
            <person name="Bader C.D."/>
            <person name="Loehr J."/>
            <person name="Walesch S."/>
            <person name="Walt C."/>
            <person name="Boldt J."/>
            <person name="Bunk B."/>
            <person name="Haeckl F.J.F.P.J."/>
            <person name="Gunesch A.P."/>
            <person name="Birkelbach J."/>
            <person name="Nuebel U."/>
            <person name="Pietschmann T."/>
            <person name="Bach T."/>
            <person name="Mueller R."/>
        </authorList>
    </citation>
    <scope>NUCLEOTIDE SEQUENCE</scope>
    <source>
        <strain evidence="6">MSr11367</strain>
    </source>
</reference>
<dbReference type="SUPFAM" id="SSF46785">
    <property type="entry name" value="Winged helix' DNA-binding domain"/>
    <property type="match status" value="1"/>
</dbReference>
<keyword evidence="4" id="KW-0804">Transcription</keyword>
<dbReference type="PANTHER" id="PTHR30346:SF0">
    <property type="entry name" value="HCA OPERON TRANSCRIPTIONAL ACTIVATOR HCAR"/>
    <property type="match status" value="1"/>
</dbReference>
<evidence type="ECO:0000256" key="4">
    <source>
        <dbReference type="ARBA" id="ARBA00023163"/>
    </source>
</evidence>
<dbReference type="Proteomes" id="UP001374803">
    <property type="component" value="Chromosome"/>
</dbReference>
<dbReference type="PANTHER" id="PTHR30346">
    <property type="entry name" value="TRANSCRIPTIONAL DUAL REGULATOR HCAR-RELATED"/>
    <property type="match status" value="1"/>
</dbReference>
<dbReference type="InterPro" id="IPR036388">
    <property type="entry name" value="WH-like_DNA-bd_sf"/>
</dbReference>
<protein>
    <submittedName>
        <fullName evidence="6">LysR family transcriptional regulator</fullName>
    </submittedName>
</protein>
<sequence length="293" mass="32701">MEIRHLRSFLAIAAELHFGRAARRVGITQPALSQQLRQMERELGTRLVGRTPSVALTDSGRVLAEHGEALMARWCDALEATRRAGQTVRPRLRIGFLEYVNPPFLAATLRALREAVPEVIVETRNLYSREVVAGLVEGTLDIGLTTSPVEHPTLALRPLLEGKWLVAMPARHPLRRHDTVPVEALRDAPLVFSDRQVNPPIYDWLIAQFVRAGVEPRIAYTTTQPQIGLDLVVEGVGLYVVASYVLRQVPDGIVTRPLTGFDTAMRLSAVWRADDKRPTVRAFLDALPRRPRA</sequence>
<keyword evidence="3" id="KW-0238">DNA-binding</keyword>
<evidence type="ECO:0000256" key="1">
    <source>
        <dbReference type="ARBA" id="ARBA00009437"/>
    </source>
</evidence>
<dbReference type="Pfam" id="PF00126">
    <property type="entry name" value="HTH_1"/>
    <property type="match status" value="1"/>
</dbReference>
<dbReference type="Gene3D" id="1.10.10.10">
    <property type="entry name" value="Winged helix-like DNA-binding domain superfamily/Winged helix DNA-binding domain"/>
    <property type="match status" value="1"/>
</dbReference>
<dbReference type="InterPro" id="IPR000847">
    <property type="entry name" value="LysR_HTH_N"/>
</dbReference>
<evidence type="ECO:0000256" key="3">
    <source>
        <dbReference type="ARBA" id="ARBA00023125"/>
    </source>
</evidence>
<dbReference type="PROSITE" id="PS50931">
    <property type="entry name" value="HTH_LYSR"/>
    <property type="match status" value="1"/>
</dbReference>
<dbReference type="InterPro" id="IPR036390">
    <property type="entry name" value="WH_DNA-bd_sf"/>
</dbReference>
<evidence type="ECO:0000259" key="5">
    <source>
        <dbReference type="PROSITE" id="PS50931"/>
    </source>
</evidence>
<dbReference type="CDD" id="cd08414">
    <property type="entry name" value="PBP2_LTTR_aromatics_like"/>
    <property type="match status" value="1"/>
</dbReference>
<dbReference type="EMBL" id="CP089983">
    <property type="protein sequence ID" value="WXB08979.1"/>
    <property type="molecule type" value="Genomic_DNA"/>
</dbReference>
<dbReference type="Gene3D" id="3.40.190.10">
    <property type="entry name" value="Periplasmic binding protein-like II"/>
    <property type="match status" value="2"/>
</dbReference>